<dbReference type="PANTHER" id="PTHR24104:SF25">
    <property type="entry name" value="PROTEIN LIN-41"/>
    <property type="match status" value="1"/>
</dbReference>
<protein>
    <submittedName>
        <fullName evidence="3">Uncharacterized protein</fullName>
    </submittedName>
</protein>
<dbReference type="GO" id="GO:0043161">
    <property type="term" value="P:proteasome-mediated ubiquitin-dependent protein catabolic process"/>
    <property type="evidence" value="ECO:0007669"/>
    <property type="project" value="TreeGrafter"/>
</dbReference>
<dbReference type="PANTHER" id="PTHR24104">
    <property type="entry name" value="E3 UBIQUITIN-PROTEIN LIGASE NHLRC1-RELATED"/>
    <property type="match status" value="1"/>
</dbReference>
<dbReference type="Gene3D" id="2.120.10.30">
    <property type="entry name" value="TolB, C-terminal domain"/>
    <property type="match status" value="2"/>
</dbReference>
<dbReference type="GO" id="GO:0061630">
    <property type="term" value="F:ubiquitin protein ligase activity"/>
    <property type="evidence" value="ECO:0007669"/>
    <property type="project" value="TreeGrafter"/>
</dbReference>
<accession>A0AAV7JQD7</accession>
<dbReference type="EMBL" id="JAKMXF010000310">
    <property type="protein sequence ID" value="KAI6650546.1"/>
    <property type="molecule type" value="Genomic_DNA"/>
</dbReference>
<dbReference type="GO" id="GO:0000209">
    <property type="term" value="P:protein polyubiquitination"/>
    <property type="evidence" value="ECO:0007669"/>
    <property type="project" value="TreeGrafter"/>
</dbReference>
<organism evidence="3 4">
    <name type="scientific">Oopsacas minuta</name>
    <dbReference type="NCBI Taxonomy" id="111878"/>
    <lineage>
        <taxon>Eukaryota</taxon>
        <taxon>Metazoa</taxon>
        <taxon>Porifera</taxon>
        <taxon>Hexactinellida</taxon>
        <taxon>Hexasterophora</taxon>
        <taxon>Lyssacinosida</taxon>
        <taxon>Leucopsacidae</taxon>
        <taxon>Oopsacas</taxon>
    </lineage>
</organism>
<comment type="caution">
    <text evidence="3">The sequence shown here is derived from an EMBL/GenBank/DDBJ whole genome shotgun (WGS) entry which is preliminary data.</text>
</comment>
<dbReference type="CDD" id="cd05819">
    <property type="entry name" value="NHL"/>
    <property type="match status" value="1"/>
</dbReference>
<gene>
    <name evidence="3" type="ORF">LOD99_7597</name>
</gene>
<proteinExistence type="predicted"/>
<keyword evidence="4" id="KW-1185">Reference proteome</keyword>
<evidence type="ECO:0000256" key="1">
    <source>
        <dbReference type="ARBA" id="ARBA00022737"/>
    </source>
</evidence>
<reference evidence="3 4" key="1">
    <citation type="journal article" date="2023" name="BMC Biol.">
        <title>The compact genome of the sponge Oopsacas minuta (Hexactinellida) is lacking key metazoan core genes.</title>
        <authorList>
            <person name="Santini S."/>
            <person name="Schenkelaars Q."/>
            <person name="Jourda C."/>
            <person name="Duchesne M."/>
            <person name="Belahbib H."/>
            <person name="Rocher C."/>
            <person name="Selva M."/>
            <person name="Riesgo A."/>
            <person name="Vervoort M."/>
            <person name="Leys S.P."/>
            <person name="Kodjabachian L."/>
            <person name="Le Bivic A."/>
            <person name="Borchiellini C."/>
            <person name="Claverie J.M."/>
            <person name="Renard E."/>
        </authorList>
    </citation>
    <scope>NUCLEOTIDE SEQUENCE [LARGE SCALE GENOMIC DNA]</scope>
    <source>
        <strain evidence="3">SPO-2</strain>
    </source>
</reference>
<dbReference type="GO" id="GO:0008270">
    <property type="term" value="F:zinc ion binding"/>
    <property type="evidence" value="ECO:0007669"/>
    <property type="project" value="UniProtKB-KW"/>
</dbReference>
<evidence type="ECO:0000256" key="2">
    <source>
        <dbReference type="PROSITE-ProRule" id="PRU00504"/>
    </source>
</evidence>
<dbReference type="InterPro" id="IPR011042">
    <property type="entry name" value="6-blade_b-propeller_TolB-like"/>
</dbReference>
<dbReference type="InterPro" id="IPR050952">
    <property type="entry name" value="TRIM-NHL_E3_ligases"/>
</dbReference>
<evidence type="ECO:0000313" key="4">
    <source>
        <dbReference type="Proteomes" id="UP001165289"/>
    </source>
</evidence>
<feature type="repeat" description="NHL" evidence="2">
    <location>
        <begin position="24"/>
        <end position="66"/>
    </location>
</feature>
<name>A0AAV7JQD7_9METZ</name>
<feature type="repeat" description="NHL" evidence="2">
    <location>
        <begin position="114"/>
        <end position="158"/>
    </location>
</feature>
<dbReference type="Pfam" id="PF01436">
    <property type="entry name" value="NHL"/>
    <property type="match status" value="1"/>
</dbReference>
<dbReference type="Proteomes" id="UP001165289">
    <property type="component" value="Unassembled WGS sequence"/>
</dbReference>
<dbReference type="PROSITE" id="PS51125">
    <property type="entry name" value="NHL"/>
    <property type="match status" value="2"/>
</dbReference>
<dbReference type="InterPro" id="IPR001258">
    <property type="entry name" value="NHL_repeat"/>
</dbReference>
<dbReference type="SUPFAM" id="SSF101898">
    <property type="entry name" value="NHL repeat"/>
    <property type="match status" value="1"/>
</dbReference>
<evidence type="ECO:0000313" key="3">
    <source>
        <dbReference type="EMBL" id="KAI6650546.1"/>
    </source>
</evidence>
<dbReference type="AlphaFoldDB" id="A0AAV7JQD7"/>
<keyword evidence="1" id="KW-0677">Repeat</keyword>
<sequence>MVTANPLERIFSVDYKSKIRPVVSVCKCGRGLENLNGAEEVTIDNTTEDIYVADGGNNRVKVLDNNGKILFKFGDERGEGKMDYPTGLAICGDRILISQESDSILNYQVNGKFVSRIGKPGNGELEFHNPHGLAIDESNGEVYICDCYNDRLQILSNELIFKTQFRHYNLKRPLHVQLSKEFIYILDQSYHCVHLLNCNLLLQKSVISLGPGLPYPTRFFYIDISNNFFITDLDSSSLSIFNSQFELIHKISIPHPSGVTVDNQGRVIVACRGSNERLHIY</sequence>